<evidence type="ECO:0000259" key="6">
    <source>
        <dbReference type="PROSITE" id="PS51918"/>
    </source>
</evidence>
<dbReference type="GO" id="GO:0051536">
    <property type="term" value="F:iron-sulfur cluster binding"/>
    <property type="evidence" value="ECO:0007669"/>
    <property type="project" value="UniProtKB-KW"/>
</dbReference>
<evidence type="ECO:0000256" key="5">
    <source>
        <dbReference type="ARBA" id="ARBA00023014"/>
    </source>
</evidence>
<keyword evidence="5" id="KW-0411">Iron-sulfur</keyword>
<reference evidence="7 8" key="1">
    <citation type="submission" date="2018-05" db="EMBL/GenBank/DDBJ databases">
        <title>A metagenomic window into the 2 km-deep terrestrial subsurface aquifer revealed taxonomically and functionally diverse microbial community comprising novel uncultured bacterial lineages.</title>
        <authorList>
            <person name="Kadnikov V.V."/>
            <person name="Mardanov A.V."/>
            <person name="Beletsky A.V."/>
            <person name="Banks D."/>
            <person name="Pimenov N.V."/>
            <person name="Frank Y.A."/>
            <person name="Karnachuk O.V."/>
            <person name="Ravin N.V."/>
        </authorList>
    </citation>
    <scope>NUCLEOTIDE SEQUENCE [LARGE SCALE GENOMIC DNA]</scope>
    <source>
        <strain evidence="7">BY5</strain>
    </source>
</reference>
<dbReference type="InterPro" id="IPR007197">
    <property type="entry name" value="rSAM"/>
</dbReference>
<dbReference type="SFLD" id="SFLDG01095">
    <property type="entry name" value="Uncharacterised_Radical_SAM_Su"/>
    <property type="match status" value="1"/>
</dbReference>
<proteinExistence type="predicted"/>
<dbReference type="CDD" id="cd01335">
    <property type="entry name" value="Radical_SAM"/>
    <property type="match status" value="1"/>
</dbReference>
<protein>
    <submittedName>
        <fullName evidence="7">Fe-S oxidoreductase</fullName>
    </submittedName>
</protein>
<evidence type="ECO:0000313" key="7">
    <source>
        <dbReference type="EMBL" id="RCK78381.1"/>
    </source>
</evidence>
<dbReference type="InterPro" id="IPR006638">
    <property type="entry name" value="Elp3/MiaA/NifB-like_rSAM"/>
</dbReference>
<keyword evidence="3" id="KW-0479">Metal-binding</keyword>
<dbReference type="EMBL" id="QOQW01000023">
    <property type="protein sequence ID" value="RCK78381.1"/>
    <property type="molecule type" value="Genomic_DNA"/>
</dbReference>
<comment type="cofactor">
    <cofactor evidence="1">
        <name>[4Fe-4S] cluster</name>
        <dbReference type="ChEBI" id="CHEBI:49883"/>
    </cofactor>
</comment>
<dbReference type="PROSITE" id="PS51257">
    <property type="entry name" value="PROKAR_LIPOPROTEIN"/>
    <property type="match status" value="1"/>
</dbReference>
<dbReference type="Proteomes" id="UP000252355">
    <property type="component" value="Unassembled WGS sequence"/>
</dbReference>
<evidence type="ECO:0000256" key="4">
    <source>
        <dbReference type="ARBA" id="ARBA00023004"/>
    </source>
</evidence>
<gene>
    <name evidence="7" type="ORF">OZSIB_1483</name>
</gene>
<dbReference type="SFLD" id="SFLDG01082">
    <property type="entry name" value="B12-binding_domain_containing"/>
    <property type="match status" value="1"/>
</dbReference>
<keyword evidence="2" id="KW-0949">S-adenosyl-L-methionine</keyword>
<dbReference type="Pfam" id="PF04055">
    <property type="entry name" value="Radical_SAM"/>
    <property type="match status" value="1"/>
</dbReference>
<dbReference type="SMART" id="SM00729">
    <property type="entry name" value="Elp3"/>
    <property type="match status" value="1"/>
</dbReference>
<dbReference type="GO" id="GO:0046872">
    <property type="term" value="F:metal ion binding"/>
    <property type="evidence" value="ECO:0007669"/>
    <property type="project" value="UniProtKB-KW"/>
</dbReference>
<dbReference type="SUPFAM" id="SSF102114">
    <property type="entry name" value="Radical SAM enzymes"/>
    <property type="match status" value="1"/>
</dbReference>
<feature type="domain" description="Radical SAM core" evidence="6">
    <location>
        <begin position="15"/>
        <end position="246"/>
    </location>
</feature>
<dbReference type="InterPro" id="IPR058240">
    <property type="entry name" value="rSAM_sf"/>
</dbReference>
<evidence type="ECO:0000256" key="2">
    <source>
        <dbReference type="ARBA" id="ARBA00022691"/>
    </source>
</evidence>
<sequence length="294" mass="31070">MSWGRLYEGEPIRPPAEAGSAILQLTVGCPYASCTFCGAYQGVAFRVRGPAEFREHAAAVARVGPGDGRRVFFADGDSLVLPTARLLEAIALTREVLPTARRFSAYAGAAGLLAKSEAELRALKEAGLNTLYLGLESGSEEILRQCGKYCTAAAMVEAVRRAQAAGLRVSVMVLLGLGGVDDSREHAWATAAALNAMQPRLLSVLTLMLVPGTPLAEDARAGRFRLPGPAGMLVELRDLVAALALERTVFTANHASSWLPLEGALPRDRDRLLATIDAALAGALPLMPDVLRGL</sequence>
<keyword evidence="4" id="KW-0408">Iron</keyword>
<evidence type="ECO:0000256" key="3">
    <source>
        <dbReference type="ARBA" id="ARBA00022723"/>
    </source>
</evidence>
<organism evidence="7 8">
    <name type="scientific">Candidatus Ozemobacter sibiricus</name>
    <dbReference type="NCBI Taxonomy" id="2268124"/>
    <lineage>
        <taxon>Bacteria</taxon>
        <taxon>Candidatus Ozemobacteria</taxon>
        <taxon>Candidatus Ozemobacterales</taxon>
        <taxon>Candidatus Ozemobacteraceae</taxon>
        <taxon>Candidatus Ozemobacter</taxon>
    </lineage>
</organism>
<dbReference type="PROSITE" id="PS51918">
    <property type="entry name" value="RADICAL_SAM"/>
    <property type="match status" value="1"/>
</dbReference>
<comment type="caution">
    <text evidence="7">The sequence shown here is derived from an EMBL/GenBank/DDBJ whole genome shotgun (WGS) entry which is preliminary data.</text>
</comment>
<dbReference type="PANTHER" id="PTHR43409">
    <property type="entry name" value="ANAEROBIC MAGNESIUM-PROTOPORPHYRIN IX MONOMETHYL ESTER CYCLASE-RELATED"/>
    <property type="match status" value="1"/>
</dbReference>
<dbReference type="GO" id="GO:0003824">
    <property type="term" value="F:catalytic activity"/>
    <property type="evidence" value="ECO:0007669"/>
    <property type="project" value="InterPro"/>
</dbReference>
<evidence type="ECO:0000313" key="8">
    <source>
        <dbReference type="Proteomes" id="UP000252355"/>
    </source>
</evidence>
<name>A0A367ZLY4_9BACT</name>
<dbReference type="Gene3D" id="3.20.20.70">
    <property type="entry name" value="Aldolase class I"/>
    <property type="match status" value="1"/>
</dbReference>
<dbReference type="SFLD" id="SFLDS00029">
    <property type="entry name" value="Radical_SAM"/>
    <property type="match status" value="1"/>
</dbReference>
<dbReference type="InterPro" id="IPR051198">
    <property type="entry name" value="BchE-like"/>
</dbReference>
<evidence type="ECO:0000256" key="1">
    <source>
        <dbReference type="ARBA" id="ARBA00001966"/>
    </source>
</evidence>
<dbReference type="PANTHER" id="PTHR43409:SF4">
    <property type="entry name" value="RADICAL SAM SUPERFAMILY PROTEIN"/>
    <property type="match status" value="1"/>
</dbReference>
<accession>A0A367ZLY4</accession>
<dbReference type="InterPro" id="IPR013785">
    <property type="entry name" value="Aldolase_TIM"/>
</dbReference>
<dbReference type="AlphaFoldDB" id="A0A367ZLY4"/>